<dbReference type="RefSeq" id="WP_004794429.1">
    <property type="nucleotide sequence ID" value="NZ_LR215010.1"/>
</dbReference>
<dbReference type="SUPFAM" id="SSF103473">
    <property type="entry name" value="MFS general substrate transporter"/>
    <property type="match status" value="1"/>
</dbReference>
<evidence type="ECO:0000313" key="2">
    <source>
        <dbReference type="EMBL" id="VEU68679.1"/>
    </source>
</evidence>
<proteinExistence type="predicted"/>
<feature type="transmembrane region" description="Helical" evidence="1">
    <location>
        <begin position="188"/>
        <end position="208"/>
    </location>
</feature>
<reference evidence="2 3" key="1">
    <citation type="submission" date="2019-01" db="EMBL/GenBank/DDBJ databases">
        <authorList>
            <consortium name="Pathogen Informatics"/>
        </authorList>
    </citation>
    <scope>NUCLEOTIDE SEQUENCE [LARGE SCALE GENOMIC DNA]</scope>
    <source>
        <strain evidence="2 3">NCTC10146</strain>
    </source>
</reference>
<dbReference type="EMBL" id="LR215010">
    <property type="protein sequence ID" value="VEU68679.1"/>
    <property type="molecule type" value="Genomic_DNA"/>
</dbReference>
<accession>A0A449AQ53</accession>
<keyword evidence="1" id="KW-0472">Membrane</keyword>
<feature type="transmembrane region" description="Helical" evidence="1">
    <location>
        <begin position="122"/>
        <end position="140"/>
    </location>
</feature>
<feature type="transmembrane region" description="Helical" evidence="1">
    <location>
        <begin position="20"/>
        <end position="39"/>
    </location>
</feature>
<sequence length="332" mass="39142">MFKKIVKKIKQWNLRDWTTFFIGLILINLYIFAVFWNWYDESRNIWLTYNKNPDIIAKINELARNATTNEEKGRIYLTLLPNATESLWGGTSYFYTFISNVLMGSSIMFFPFFKNTKLGQRLYFGSIVFIISVVLGFWGGVLVDKELLGKMKVNDFPRTLIWHAIAPGLGILTLFWQRKNIRISNKIIWSLSIYPIIYSIFMVAIYMFGYKFMNLHKEAFLPDFYNINDPNNPIPQEYNSEIERGIVFYSIISILKPFGYSGDNNYVRIVLLILMTLFMIMMAPTIGFIVRKFWRIKQPNQKSLPKLIFIDKDSKIKAFFEKRKNKNIATNK</sequence>
<evidence type="ECO:0000256" key="1">
    <source>
        <dbReference type="SAM" id="Phobius"/>
    </source>
</evidence>
<name>A0A449AQ53_9BACT</name>
<feature type="transmembrane region" description="Helical" evidence="1">
    <location>
        <begin position="92"/>
        <end position="110"/>
    </location>
</feature>
<dbReference type="NCBIfam" id="NF046009">
    <property type="entry name" value="MAGa3780_fam"/>
    <property type="match status" value="1"/>
</dbReference>
<dbReference type="Proteomes" id="UP000290495">
    <property type="component" value="Chromosome"/>
</dbReference>
<organism evidence="2 3">
    <name type="scientific">Mycoplasmopsis canis</name>
    <dbReference type="NCBI Taxonomy" id="29555"/>
    <lineage>
        <taxon>Bacteria</taxon>
        <taxon>Bacillati</taxon>
        <taxon>Mycoplasmatota</taxon>
        <taxon>Mycoplasmoidales</taxon>
        <taxon>Metamycoplasmataceae</taxon>
        <taxon>Mycoplasmopsis</taxon>
    </lineage>
</organism>
<dbReference type="InterPro" id="IPR036259">
    <property type="entry name" value="MFS_trans_sf"/>
</dbReference>
<keyword evidence="1" id="KW-1133">Transmembrane helix</keyword>
<protein>
    <submittedName>
        <fullName evidence="2">Uncharacterized protein</fullName>
    </submittedName>
</protein>
<gene>
    <name evidence="2" type="ORF">NCTC10146_00127</name>
</gene>
<feature type="transmembrane region" description="Helical" evidence="1">
    <location>
        <begin position="266"/>
        <end position="290"/>
    </location>
</feature>
<feature type="transmembrane region" description="Helical" evidence="1">
    <location>
        <begin position="160"/>
        <end position="176"/>
    </location>
</feature>
<keyword evidence="1" id="KW-0812">Transmembrane</keyword>
<evidence type="ECO:0000313" key="3">
    <source>
        <dbReference type="Proteomes" id="UP000290495"/>
    </source>
</evidence>
<dbReference type="AlphaFoldDB" id="A0A449AQ53"/>